<dbReference type="EMBL" id="KB870809">
    <property type="protein sequence ID" value="EOA24226.1"/>
    <property type="molecule type" value="Genomic_DNA"/>
</dbReference>
<dbReference type="InterPro" id="IPR039361">
    <property type="entry name" value="Cyclin"/>
</dbReference>
<dbReference type="Pfam" id="PF02984">
    <property type="entry name" value="Cyclin_C"/>
    <property type="match status" value="1"/>
</dbReference>
<dbReference type="PROSITE" id="PS00292">
    <property type="entry name" value="CYCLINS"/>
    <property type="match status" value="1"/>
</dbReference>
<dbReference type="SUPFAM" id="SSF47954">
    <property type="entry name" value="Cyclin-like"/>
    <property type="match status" value="1"/>
</dbReference>
<dbReference type="CDD" id="cd20543">
    <property type="entry name" value="CYCLIN_AtCycD-like_rpt1"/>
    <property type="match status" value="1"/>
</dbReference>
<evidence type="ECO:0000256" key="4">
    <source>
        <dbReference type="ARBA" id="ARBA00023306"/>
    </source>
</evidence>
<dbReference type="eggNOG" id="KOG0656">
    <property type="taxonomic scope" value="Eukaryota"/>
</dbReference>
<dbReference type="InterPro" id="IPR048258">
    <property type="entry name" value="Cyclins_cyclin-box"/>
</dbReference>
<comment type="similarity">
    <text evidence="1">Belongs to the cyclin family. Cyclin D subfamily.</text>
</comment>
<dbReference type="FunFam" id="1.10.472.10:FF:000070">
    <property type="entry name" value="CYCLIN D32"/>
    <property type="match status" value="1"/>
</dbReference>
<evidence type="ECO:0000313" key="9">
    <source>
        <dbReference type="Proteomes" id="UP000029121"/>
    </source>
</evidence>
<feature type="domain" description="Cyclin C-terminal" evidence="7">
    <location>
        <begin position="198"/>
        <end position="320"/>
    </location>
</feature>
<evidence type="ECO:0000259" key="7">
    <source>
        <dbReference type="SMART" id="SM01332"/>
    </source>
</evidence>
<gene>
    <name evidence="8" type="ORF">CARUB_v10017462mg</name>
</gene>
<organism evidence="8 9">
    <name type="scientific">Capsella rubella</name>
    <dbReference type="NCBI Taxonomy" id="81985"/>
    <lineage>
        <taxon>Eukaryota</taxon>
        <taxon>Viridiplantae</taxon>
        <taxon>Streptophyta</taxon>
        <taxon>Embryophyta</taxon>
        <taxon>Tracheophyta</taxon>
        <taxon>Spermatophyta</taxon>
        <taxon>Magnoliopsida</taxon>
        <taxon>eudicotyledons</taxon>
        <taxon>Gunneridae</taxon>
        <taxon>Pentapetalae</taxon>
        <taxon>rosids</taxon>
        <taxon>malvids</taxon>
        <taxon>Brassicales</taxon>
        <taxon>Brassicaceae</taxon>
        <taxon>Camelineae</taxon>
        <taxon>Capsella</taxon>
    </lineage>
</organism>
<keyword evidence="2" id="KW-0132">Cell division</keyword>
<dbReference type="InterPro" id="IPR004367">
    <property type="entry name" value="Cyclin_C-dom"/>
</dbReference>
<dbReference type="Gene3D" id="1.10.472.10">
    <property type="entry name" value="Cyclin-like"/>
    <property type="match status" value="2"/>
</dbReference>
<dbReference type="FunFam" id="1.10.472.10:FF:000074">
    <property type="entry name" value="D3-type cyclin"/>
    <property type="match status" value="1"/>
</dbReference>
<name>R0FQ45_9BRAS</name>
<reference evidence="9" key="1">
    <citation type="journal article" date="2013" name="Nat. Genet.">
        <title>The Capsella rubella genome and the genomic consequences of rapid mating system evolution.</title>
        <authorList>
            <person name="Slotte T."/>
            <person name="Hazzouri K.M."/>
            <person name="Agren J.A."/>
            <person name="Koenig D."/>
            <person name="Maumus F."/>
            <person name="Guo Y.L."/>
            <person name="Steige K."/>
            <person name="Platts A.E."/>
            <person name="Escobar J.S."/>
            <person name="Newman L.K."/>
            <person name="Wang W."/>
            <person name="Mandakova T."/>
            <person name="Vello E."/>
            <person name="Smith L.M."/>
            <person name="Henz S.R."/>
            <person name="Steffen J."/>
            <person name="Takuno S."/>
            <person name="Brandvain Y."/>
            <person name="Coop G."/>
            <person name="Andolfatto P."/>
            <person name="Hu T.T."/>
            <person name="Blanchette M."/>
            <person name="Clark R.M."/>
            <person name="Quesneville H."/>
            <person name="Nordborg M."/>
            <person name="Gaut B.S."/>
            <person name="Lysak M.A."/>
            <person name="Jenkins J."/>
            <person name="Grimwood J."/>
            <person name="Chapman J."/>
            <person name="Prochnik S."/>
            <person name="Shu S."/>
            <person name="Rokhsar D."/>
            <person name="Schmutz J."/>
            <person name="Weigel D."/>
            <person name="Wright S.I."/>
        </authorList>
    </citation>
    <scope>NUCLEOTIDE SEQUENCE [LARGE SCALE GENOMIC DNA]</scope>
    <source>
        <strain evidence="9">cv. Monte Gargano</strain>
    </source>
</reference>
<evidence type="ECO:0000313" key="8">
    <source>
        <dbReference type="EMBL" id="EOA24226.1"/>
    </source>
</evidence>
<evidence type="ECO:0000256" key="5">
    <source>
        <dbReference type="RuleBase" id="RU000383"/>
    </source>
</evidence>
<proteinExistence type="inferred from homology"/>
<protein>
    <submittedName>
        <fullName evidence="8">Uncharacterized protein</fullName>
    </submittedName>
</protein>
<dbReference type="InterPro" id="IPR006671">
    <property type="entry name" value="Cyclin_N"/>
</dbReference>
<evidence type="ECO:0000256" key="3">
    <source>
        <dbReference type="ARBA" id="ARBA00023127"/>
    </source>
</evidence>
<evidence type="ECO:0000259" key="6">
    <source>
        <dbReference type="SMART" id="SM00385"/>
    </source>
</evidence>
<keyword evidence="9" id="KW-1185">Reference proteome</keyword>
<dbReference type="OrthoDB" id="5590282at2759"/>
<dbReference type="CDD" id="cd20544">
    <property type="entry name" value="CYCLIN_AtCycD-like_rpt2"/>
    <property type="match status" value="1"/>
</dbReference>
<dbReference type="SMART" id="SM00385">
    <property type="entry name" value="CYCLIN"/>
    <property type="match status" value="1"/>
</dbReference>
<dbReference type="AlphaFoldDB" id="R0FQ45"/>
<keyword evidence="4" id="KW-0131">Cell cycle</keyword>
<evidence type="ECO:0000256" key="1">
    <source>
        <dbReference type="ARBA" id="ARBA00009065"/>
    </source>
</evidence>
<evidence type="ECO:0000256" key="2">
    <source>
        <dbReference type="ARBA" id="ARBA00022618"/>
    </source>
</evidence>
<dbReference type="InterPro" id="IPR036915">
    <property type="entry name" value="Cyclin-like_sf"/>
</dbReference>
<keyword evidence="3 5" id="KW-0195">Cyclin</keyword>
<dbReference type="InterPro" id="IPR013763">
    <property type="entry name" value="Cyclin-like_dom"/>
</dbReference>
<dbReference type="GO" id="GO:0010444">
    <property type="term" value="P:guard mother cell differentiation"/>
    <property type="evidence" value="ECO:0007669"/>
    <property type="project" value="UniProtKB-ARBA"/>
</dbReference>
<dbReference type="STRING" id="81985.R0FQ45"/>
<dbReference type="Pfam" id="PF00134">
    <property type="entry name" value="Cyclin_N"/>
    <property type="match status" value="1"/>
</dbReference>
<accession>R0FQ45</accession>
<feature type="domain" description="Cyclin-like" evidence="6">
    <location>
        <begin position="101"/>
        <end position="189"/>
    </location>
</feature>
<dbReference type="SMART" id="SM01332">
    <property type="entry name" value="Cyclin_C"/>
    <property type="match status" value="1"/>
</dbReference>
<dbReference type="Proteomes" id="UP000029121">
    <property type="component" value="Unassembled WGS sequence"/>
</dbReference>
<sequence length="371" mass="42767">MALEEEEESQNAPYCVVLDGLFCEEQSEFEEDEQQQQVVDLCDEGVRKFPFLQLGLSDHDMFWDDDELSSLISKEEELKPSLYDEILGDEFLVLCREKALAWIFKVKSHYGFNSLTALLAVNYFDRFITSRKFQTDKPWMSQLTAVACLSLAAKVEEIRVPLLLDFQVEEARYVFEAKTIQRMELLVLSTLDWRMHPVTAISYFDHIIRRYSFKSHQQLEFLTRCESLLLSIVPDSRFLSFSPSVLATAIMVSVIGDLKMCDEAEYQSQLMTLLKVNKEKVNKCYELVLDHSPSKKRMMNWMQQPASPIGVFDASFSSDSSNESWVVSASASVSSSPSQEPLLKRRRVQEQQMRLSSINRMFLDVLSSSPR</sequence>
<dbReference type="KEGG" id="crb:17886480"/>
<dbReference type="GO" id="GO:0051301">
    <property type="term" value="P:cell division"/>
    <property type="evidence" value="ECO:0007669"/>
    <property type="project" value="UniProtKB-KW"/>
</dbReference>
<dbReference type="PANTHER" id="PTHR10177">
    <property type="entry name" value="CYCLINS"/>
    <property type="match status" value="1"/>
</dbReference>
<dbReference type="GO" id="GO:0048316">
    <property type="term" value="P:seed development"/>
    <property type="evidence" value="ECO:0007669"/>
    <property type="project" value="UniProtKB-ARBA"/>
</dbReference>